<name>A0A4R4UUG5_9ACTN</name>
<feature type="transmembrane region" description="Helical" evidence="8">
    <location>
        <begin position="68"/>
        <end position="98"/>
    </location>
</feature>
<keyword evidence="11" id="KW-1185">Reference proteome</keyword>
<dbReference type="PANTHER" id="PTHR30614:SF0">
    <property type="entry name" value="L-CYSTINE TRANSPORT SYSTEM PERMEASE PROTEIN TCYL"/>
    <property type="match status" value="1"/>
</dbReference>
<evidence type="ECO:0000313" key="10">
    <source>
        <dbReference type="EMBL" id="TDC96108.1"/>
    </source>
</evidence>
<sequence>MTLNVASGQGDAVAAPQESENLRTVPLRHYPQHVAALIVLVVLAWLVSELATNPNMQWSQVVHFLTSPIILQGVLTTIQLTVMCMILGTFLGLVFAVMRMSDNRFLRTVSWYYVWFFRGTPVLVQLIFWYNLSLLFPRIGIGIPFTDIGVGAPTNSVVSPLLASILGLGLNVGAYMAEIVRGGILAIDRGQSEAAAALGMTRKRIMRRIVLPQAMRVILPPTGNQFIDLLKASSMVAFIAGGDLLTRTQQVYAMNFQVVPLLVVASIWYLVLTSIATFGQYFIERHYGRGEATRQARTLGAQLRRNLKPWRISKGNR</sequence>
<dbReference type="InterPro" id="IPR000515">
    <property type="entry name" value="MetI-like"/>
</dbReference>
<dbReference type="CDD" id="cd06261">
    <property type="entry name" value="TM_PBP2"/>
    <property type="match status" value="1"/>
</dbReference>
<dbReference type="AlphaFoldDB" id="A0A4R4UUG5"/>
<dbReference type="Pfam" id="PF00528">
    <property type="entry name" value="BPD_transp_1"/>
    <property type="match status" value="1"/>
</dbReference>
<keyword evidence="3" id="KW-1003">Cell membrane</keyword>
<dbReference type="GO" id="GO:0043190">
    <property type="term" value="C:ATP-binding cassette (ABC) transporter complex"/>
    <property type="evidence" value="ECO:0007669"/>
    <property type="project" value="InterPro"/>
</dbReference>
<keyword evidence="5" id="KW-0029">Amino-acid transport</keyword>
<dbReference type="GO" id="GO:0022857">
    <property type="term" value="F:transmembrane transporter activity"/>
    <property type="evidence" value="ECO:0007669"/>
    <property type="project" value="InterPro"/>
</dbReference>
<dbReference type="InterPro" id="IPR035906">
    <property type="entry name" value="MetI-like_sf"/>
</dbReference>
<protein>
    <submittedName>
        <fullName evidence="10">Amino acid ABC transporter permease</fullName>
    </submittedName>
</protein>
<organism evidence="10 11">
    <name type="scientific">Nonomuraea deserti</name>
    <dbReference type="NCBI Taxonomy" id="1848322"/>
    <lineage>
        <taxon>Bacteria</taxon>
        <taxon>Bacillati</taxon>
        <taxon>Actinomycetota</taxon>
        <taxon>Actinomycetes</taxon>
        <taxon>Streptosporangiales</taxon>
        <taxon>Streptosporangiaceae</taxon>
        <taxon>Nonomuraea</taxon>
    </lineage>
</organism>
<dbReference type="EMBL" id="SMKO01000166">
    <property type="protein sequence ID" value="TDC96108.1"/>
    <property type="molecule type" value="Genomic_DNA"/>
</dbReference>
<dbReference type="GO" id="GO:0006865">
    <property type="term" value="P:amino acid transport"/>
    <property type="evidence" value="ECO:0007669"/>
    <property type="project" value="UniProtKB-KW"/>
</dbReference>
<comment type="similarity">
    <text evidence="8">Belongs to the binding-protein-dependent transport system permease family.</text>
</comment>
<evidence type="ECO:0000256" key="7">
    <source>
        <dbReference type="ARBA" id="ARBA00023136"/>
    </source>
</evidence>
<dbReference type="PROSITE" id="PS50928">
    <property type="entry name" value="ABC_TM1"/>
    <property type="match status" value="1"/>
</dbReference>
<evidence type="ECO:0000256" key="4">
    <source>
        <dbReference type="ARBA" id="ARBA00022692"/>
    </source>
</evidence>
<reference evidence="10 11" key="1">
    <citation type="submission" date="2019-03" db="EMBL/GenBank/DDBJ databases">
        <title>Draft genome sequences of novel Actinobacteria.</title>
        <authorList>
            <person name="Sahin N."/>
            <person name="Ay H."/>
            <person name="Saygin H."/>
        </authorList>
    </citation>
    <scope>NUCLEOTIDE SEQUENCE [LARGE SCALE GENOMIC DNA]</scope>
    <source>
        <strain evidence="10 11">KC310</strain>
    </source>
</reference>
<evidence type="ECO:0000256" key="5">
    <source>
        <dbReference type="ARBA" id="ARBA00022970"/>
    </source>
</evidence>
<keyword evidence="4 8" id="KW-0812">Transmembrane</keyword>
<comment type="caution">
    <text evidence="10">The sequence shown here is derived from an EMBL/GenBank/DDBJ whole genome shotgun (WGS) entry which is preliminary data.</text>
</comment>
<evidence type="ECO:0000259" key="9">
    <source>
        <dbReference type="PROSITE" id="PS50928"/>
    </source>
</evidence>
<dbReference type="Gene3D" id="1.10.3720.10">
    <property type="entry name" value="MetI-like"/>
    <property type="match status" value="1"/>
</dbReference>
<keyword evidence="6 8" id="KW-1133">Transmembrane helix</keyword>
<gene>
    <name evidence="10" type="ORF">E1292_38655</name>
</gene>
<keyword evidence="2 8" id="KW-0813">Transport</keyword>
<dbReference type="InterPro" id="IPR043429">
    <property type="entry name" value="ArtM/GltK/GlnP/TcyL/YhdX-like"/>
</dbReference>
<dbReference type="Proteomes" id="UP000295258">
    <property type="component" value="Unassembled WGS sequence"/>
</dbReference>
<proteinExistence type="inferred from homology"/>
<evidence type="ECO:0000256" key="1">
    <source>
        <dbReference type="ARBA" id="ARBA00004651"/>
    </source>
</evidence>
<dbReference type="RefSeq" id="WP_132603190.1">
    <property type="nucleotide sequence ID" value="NZ_SMKO01000166.1"/>
</dbReference>
<dbReference type="PANTHER" id="PTHR30614">
    <property type="entry name" value="MEMBRANE COMPONENT OF AMINO ACID ABC TRANSPORTER"/>
    <property type="match status" value="1"/>
</dbReference>
<evidence type="ECO:0000256" key="2">
    <source>
        <dbReference type="ARBA" id="ARBA00022448"/>
    </source>
</evidence>
<feature type="transmembrane region" description="Helical" evidence="8">
    <location>
        <begin position="258"/>
        <end position="283"/>
    </location>
</feature>
<feature type="domain" description="ABC transmembrane type-1" evidence="9">
    <location>
        <begin position="74"/>
        <end position="280"/>
    </location>
</feature>
<feature type="transmembrane region" description="Helical" evidence="8">
    <location>
        <begin position="30"/>
        <end position="48"/>
    </location>
</feature>
<evidence type="ECO:0000256" key="6">
    <source>
        <dbReference type="ARBA" id="ARBA00022989"/>
    </source>
</evidence>
<feature type="transmembrane region" description="Helical" evidence="8">
    <location>
        <begin position="110"/>
        <end position="130"/>
    </location>
</feature>
<evidence type="ECO:0000256" key="8">
    <source>
        <dbReference type="RuleBase" id="RU363032"/>
    </source>
</evidence>
<evidence type="ECO:0000313" key="11">
    <source>
        <dbReference type="Proteomes" id="UP000295258"/>
    </source>
</evidence>
<dbReference type="SUPFAM" id="SSF161098">
    <property type="entry name" value="MetI-like"/>
    <property type="match status" value="1"/>
</dbReference>
<keyword evidence="7 8" id="KW-0472">Membrane</keyword>
<dbReference type="InterPro" id="IPR010065">
    <property type="entry name" value="AA_ABC_transptr_permease_3TM"/>
</dbReference>
<accession>A0A4R4UUG5</accession>
<dbReference type="FunFam" id="1.10.3720.10:FF:000006">
    <property type="entry name" value="Glutamate/aspartate ABC transporter, permease protein GltK"/>
    <property type="match status" value="1"/>
</dbReference>
<comment type="subcellular location">
    <subcellularLocation>
        <location evidence="1 8">Cell membrane</location>
        <topology evidence="1 8">Multi-pass membrane protein</topology>
    </subcellularLocation>
</comment>
<dbReference type="NCBIfam" id="TIGR01726">
    <property type="entry name" value="HEQRo_perm_3TM"/>
    <property type="match status" value="1"/>
</dbReference>
<evidence type="ECO:0000256" key="3">
    <source>
        <dbReference type="ARBA" id="ARBA00022475"/>
    </source>
</evidence>